<keyword evidence="3" id="KW-1185">Reference proteome</keyword>
<comment type="caution">
    <text evidence="2">The sequence shown here is derived from an EMBL/GenBank/DDBJ whole genome shotgun (WGS) entry which is preliminary data.</text>
</comment>
<feature type="region of interest" description="Disordered" evidence="1">
    <location>
        <begin position="33"/>
        <end position="55"/>
    </location>
</feature>
<name>A0A9D4HJN5_DREPO</name>
<organism evidence="2 3">
    <name type="scientific">Dreissena polymorpha</name>
    <name type="common">Zebra mussel</name>
    <name type="synonym">Mytilus polymorpha</name>
    <dbReference type="NCBI Taxonomy" id="45954"/>
    <lineage>
        <taxon>Eukaryota</taxon>
        <taxon>Metazoa</taxon>
        <taxon>Spiralia</taxon>
        <taxon>Lophotrochozoa</taxon>
        <taxon>Mollusca</taxon>
        <taxon>Bivalvia</taxon>
        <taxon>Autobranchia</taxon>
        <taxon>Heteroconchia</taxon>
        <taxon>Euheterodonta</taxon>
        <taxon>Imparidentia</taxon>
        <taxon>Neoheterodontei</taxon>
        <taxon>Myida</taxon>
        <taxon>Dreissenoidea</taxon>
        <taxon>Dreissenidae</taxon>
        <taxon>Dreissena</taxon>
    </lineage>
</organism>
<feature type="compositionally biased region" description="Polar residues" evidence="1">
    <location>
        <begin position="45"/>
        <end position="55"/>
    </location>
</feature>
<evidence type="ECO:0000313" key="2">
    <source>
        <dbReference type="EMBL" id="KAH3721052.1"/>
    </source>
</evidence>
<evidence type="ECO:0000256" key="1">
    <source>
        <dbReference type="SAM" id="MobiDB-lite"/>
    </source>
</evidence>
<accession>A0A9D4HJN5</accession>
<dbReference type="AlphaFoldDB" id="A0A9D4HJN5"/>
<sequence length="55" mass="6395">MLTTSLQKGNITEMVMLIWNALSDKAETVVFKEDNQQKYRRPSNGERSNQHNSVR</sequence>
<evidence type="ECO:0000313" key="3">
    <source>
        <dbReference type="Proteomes" id="UP000828390"/>
    </source>
</evidence>
<protein>
    <submittedName>
        <fullName evidence="2">Uncharacterized protein</fullName>
    </submittedName>
</protein>
<reference evidence="2" key="2">
    <citation type="submission" date="2020-11" db="EMBL/GenBank/DDBJ databases">
        <authorList>
            <person name="McCartney M.A."/>
            <person name="Auch B."/>
            <person name="Kono T."/>
            <person name="Mallez S."/>
            <person name="Becker A."/>
            <person name="Gohl D.M."/>
            <person name="Silverstein K.A.T."/>
            <person name="Koren S."/>
            <person name="Bechman K.B."/>
            <person name="Herman A."/>
            <person name="Abrahante J.E."/>
            <person name="Garbe J."/>
        </authorList>
    </citation>
    <scope>NUCLEOTIDE SEQUENCE</scope>
    <source>
        <strain evidence="2">Duluth1</strain>
        <tissue evidence="2">Whole animal</tissue>
    </source>
</reference>
<gene>
    <name evidence="2" type="ORF">DPMN_063967</name>
</gene>
<reference evidence="2" key="1">
    <citation type="journal article" date="2019" name="bioRxiv">
        <title>The Genome of the Zebra Mussel, Dreissena polymorpha: A Resource for Invasive Species Research.</title>
        <authorList>
            <person name="McCartney M.A."/>
            <person name="Auch B."/>
            <person name="Kono T."/>
            <person name="Mallez S."/>
            <person name="Zhang Y."/>
            <person name="Obille A."/>
            <person name="Becker A."/>
            <person name="Abrahante J.E."/>
            <person name="Garbe J."/>
            <person name="Badalamenti J.P."/>
            <person name="Herman A."/>
            <person name="Mangelson H."/>
            <person name="Liachko I."/>
            <person name="Sullivan S."/>
            <person name="Sone E.D."/>
            <person name="Koren S."/>
            <person name="Silverstein K.A.T."/>
            <person name="Beckman K.B."/>
            <person name="Gohl D.M."/>
        </authorList>
    </citation>
    <scope>NUCLEOTIDE SEQUENCE</scope>
    <source>
        <strain evidence="2">Duluth1</strain>
        <tissue evidence="2">Whole animal</tissue>
    </source>
</reference>
<proteinExistence type="predicted"/>
<dbReference type="EMBL" id="JAIWYP010000013">
    <property type="protein sequence ID" value="KAH3721052.1"/>
    <property type="molecule type" value="Genomic_DNA"/>
</dbReference>
<dbReference type="Proteomes" id="UP000828390">
    <property type="component" value="Unassembled WGS sequence"/>
</dbReference>